<evidence type="ECO:0000313" key="2">
    <source>
        <dbReference type="Proteomes" id="UP000005010"/>
    </source>
</evidence>
<geneLocation type="plasmid" evidence="1 2">
    <name>pHCW</name>
</geneLocation>
<dbReference type="Proteomes" id="UP000005010">
    <property type="component" value="Plasmid pHCW"/>
</dbReference>
<dbReference type="KEGG" id="hce:HCW_08953"/>
<proteinExistence type="predicted"/>
<protein>
    <submittedName>
        <fullName evidence="1">Uncharacterized protein</fullName>
    </submittedName>
</protein>
<dbReference type="EMBL" id="CP003480">
    <property type="protein sequence ID" value="AFI05026.1"/>
    <property type="molecule type" value="Genomic_DNA"/>
</dbReference>
<organism evidence="1 2">
    <name type="scientific">Helicobacter cetorum (strain ATCC BAA-429 / MIT 00-7128)</name>
    <dbReference type="NCBI Taxonomy" id="182217"/>
    <lineage>
        <taxon>Bacteria</taxon>
        <taxon>Pseudomonadati</taxon>
        <taxon>Campylobacterota</taxon>
        <taxon>Epsilonproteobacteria</taxon>
        <taxon>Campylobacterales</taxon>
        <taxon>Helicobacteraceae</taxon>
        <taxon>Helicobacter</taxon>
    </lineage>
</organism>
<sequence length="72" mass="8396">MIFNIQHVSLELENLEQEIKGNKTSFLHSIKEVIEKSIEKKLSFTKIHSFGYFKILSLTIADFIPNYSGFYP</sequence>
<accession>I0EQ07</accession>
<keyword evidence="1" id="KW-0614">Plasmid</keyword>
<gene>
    <name evidence="1" type="ordered locus">HCW_08953</name>
</gene>
<keyword evidence="2" id="KW-1185">Reference proteome</keyword>
<evidence type="ECO:0000313" key="1">
    <source>
        <dbReference type="EMBL" id="AFI05026.1"/>
    </source>
</evidence>
<dbReference type="AlphaFoldDB" id="I0EQ07"/>
<reference evidence="2" key="1">
    <citation type="submission" date="2012-04" db="EMBL/GenBank/DDBJ databases">
        <title>Complete genome sequence of Helicobacter cetorum strain MIT 00-7128.</title>
        <authorList>
            <person name="Kersulyte D."/>
            <person name="Berg D.E."/>
        </authorList>
    </citation>
    <scope>NUCLEOTIDE SEQUENCE [LARGE SCALE GENOMIC DNA]</scope>
    <source>
        <strain evidence="2">ATCC BAA-429 / MIT 00-7128</strain>
        <plasmid evidence="2">pHCW</plasmid>
    </source>
</reference>
<dbReference type="PATRIC" id="fig|182217.3.peg.1878"/>
<name>I0EQ07_HELC0</name>
<dbReference type="HOGENOM" id="CLU_2716847_0_0_7"/>